<keyword evidence="6" id="KW-0677">Repeat</keyword>
<feature type="binding site" evidence="11">
    <location>
        <position position="358"/>
    </location>
    <ligand>
        <name>ATP</name>
        <dbReference type="ChEBI" id="CHEBI:30616"/>
    </ligand>
</feature>
<dbReference type="InterPro" id="IPR017441">
    <property type="entry name" value="Protein_kinase_ATP_BS"/>
</dbReference>
<evidence type="ECO:0000256" key="13">
    <source>
        <dbReference type="SAM" id="Phobius"/>
    </source>
</evidence>
<dbReference type="Proteomes" id="UP001420932">
    <property type="component" value="Unassembled WGS sequence"/>
</dbReference>
<evidence type="ECO:0000256" key="7">
    <source>
        <dbReference type="ARBA" id="ARBA00022741"/>
    </source>
</evidence>
<evidence type="ECO:0000313" key="16">
    <source>
        <dbReference type="EMBL" id="KAK9164731.1"/>
    </source>
</evidence>
<dbReference type="Gene3D" id="3.80.10.10">
    <property type="entry name" value="Ribonuclease Inhibitor"/>
    <property type="match status" value="1"/>
</dbReference>
<dbReference type="GO" id="GO:0004672">
    <property type="term" value="F:protein kinase activity"/>
    <property type="evidence" value="ECO:0007669"/>
    <property type="project" value="InterPro"/>
</dbReference>
<dbReference type="Gene3D" id="3.30.200.20">
    <property type="entry name" value="Phosphorylase Kinase, domain 1"/>
    <property type="match status" value="1"/>
</dbReference>
<evidence type="ECO:0000256" key="9">
    <source>
        <dbReference type="ARBA" id="ARBA00022989"/>
    </source>
</evidence>
<organism evidence="16 17">
    <name type="scientific">Stephania yunnanensis</name>
    <dbReference type="NCBI Taxonomy" id="152371"/>
    <lineage>
        <taxon>Eukaryota</taxon>
        <taxon>Viridiplantae</taxon>
        <taxon>Streptophyta</taxon>
        <taxon>Embryophyta</taxon>
        <taxon>Tracheophyta</taxon>
        <taxon>Spermatophyta</taxon>
        <taxon>Magnoliopsida</taxon>
        <taxon>Ranunculales</taxon>
        <taxon>Menispermaceae</taxon>
        <taxon>Menispermoideae</taxon>
        <taxon>Cissampelideae</taxon>
        <taxon>Stephania</taxon>
    </lineage>
</organism>
<evidence type="ECO:0000256" key="2">
    <source>
        <dbReference type="ARBA" id="ARBA00022553"/>
    </source>
</evidence>
<keyword evidence="9 13" id="KW-1133">Transmembrane helix</keyword>
<evidence type="ECO:0000256" key="12">
    <source>
        <dbReference type="SAM" id="MobiDB-lite"/>
    </source>
</evidence>
<feature type="region of interest" description="Disordered" evidence="12">
    <location>
        <begin position="608"/>
        <end position="640"/>
    </location>
</feature>
<dbReference type="InterPro" id="IPR032675">
    <property type="entry name" value="LRR_dom_sf"/>
</dbReference>
<feature type="compositionally biased region" description="Low complexity" evidence="12">
    <location>
        <begin position="611"/>
        <end position="624"/>
    </location>
</feature>
<dbReference type="FunFam" id="3.80.10.10:FF:000234">
    <property type="entry name" value="Probable inactive receptor kinase RLK902"/>
    <property type="match status" value="1"/>
</dbReference>
<keyword evidence="5 14" id="KW-0732">Signal</keyword>
<dbReference type="PROSITE" id="PS51450">
    <property type="entry name" value="LRR"/>
    <property type="match status" value="1"/>
</dbReference>
<keyword evidence="10 13" id="KW-0472">Membrane</keyword>
<dbReference type="FunFam" id="1.10.510.10:FF:000095">
    <property type="entry name" value="protein STRUBBELIG-RECEPTOR FAMILY 8"/>
    <property type="match status" value="1"/>
</dbReference>
<accession>A0AAP0L5J1</accession>
<evidence type="ECO:0000256" key="6">
    <source>
        <dbReference type="ARBA" id="ARBA00022737"/>
    </source>
</evidence>
<keyword evidence="7 11" id="KW-0547">Nucleotide-binding</keyword>
<comment type="caution">
    <text evidence="16">The sequence shown here is derived from an EMBL/GenBank/DDBJ whole genome shotgun (WGS) entry which is preliminary data.</text>
</comment>
<dbReference type="Pfam" id="PF13855">
    <property type="entry name" value="LRR_8"/>
    <property type="match status" value="1"/>
</dbReference>
<dbReference type="Pfam" id="PF00560">
    <property type="entry name" value="LRR_1"/>
    <property type="match status" value="1"/>
</dbReference>
<dbReference type="Pfam" id="PF07714">
    <property type="entry name" value="PK_Tyr_Ser-Thr"/>
    <property type="match status" value="1"/>
</dbReference>
<dbReference type="SUPFAM" id="SSF56112">
    <property type="entry name" value="Protein kinase-like (PK-like)"/>
    <property type="match status" value="1"/>
</dbReference>
<dbReference type="PROSITE" id="PS00107">
    <property type="entry name" value="PROTEIN_KINASE_ATP"/>
    <property type="match status" value="1"/>
</dbReference>
<dbReference type="InterPro" id="IPR050994">
    <property type="entry name" value="At_inactive_RLKs"/>
</dbReference>
<dbReference type="InterPro" id="IPR011009">
    <property type="entry name" value="Kinase-like_dom_sf"/>
</dbReference>
<name>A0AAP0L5J1_9MAGN</name>
<dbReference type="InterPro" id="IPR000719">
    <property type="entry name" value="Prot_kinase_dom"/>
</dbReference>
<evidence type="ECO:0000256" key="1">
    <source>
        <dbReference type="ARBA" id="ARBA00004370"/>
    </source>
</evidence>
<keyword evidence="17" id="KW-1185">Reference proteome</keyword>
<evidence type="ECO:0000256" key="8">
    <source>
        <dbReference type="ARBA" id="ARBA00022840"/>
    </source>
</evidence>
<evidence type="ECO:0000256" key="5">
    <source>
        <dbReference type="ARBA" id="ARBA00022729"/>
    </source>
</evidence>
<dbReference type="SUPFAM" id="SSF52058">
    <property type="entry name" value="L domain-like"/>
    <property type="match status" value="1"/>
</dbReference>
<dbReference type="GO" id="GO:0005524">
    <property type="term" value="F:ATP binding"/>
    <property type="evidence" value="ECO:0007669"/>
    <property type="project" value="UniProtKB-UniRule"/>
</dbReference>
<keyword evidence="3" id="KW-0433">Leucine-rich repeat</keyword>
<evidence type="ECO:0000256" key="14">
    <source>
        <dbReference type="SAM" id="SignalP"/>
    </source>
</evidence>
<keyword evidence="8 11" id="KW-0067">ATP-binding</keyword>
<feature type="compositionally biased region" description="Pro residues" evidence="12">
    <location>
        <begin position="231"/>
        <end position="241"/>
    </location>
</feature>
<feature type="domain" description="Protein kinase" evidence="15">
    <location>
        <begin position="330"/>
        <end position="614"/>
    </location>
</feature>
<keyword evidence="2" id="KW-0597">Phosphoprotein</keyword>
<dbReference type="EMBL" id="JBBNAF010000002">
    <property type="protein sequence ID" value="KAK9164731.1"/>
    <property type="molecule type" value="Genomic_DNA"/>
</dbReference>
<evidence type="ECO:0000256" key="10">
    <source>
        <dbReference type="ARBA" id="ARBA00023136"/>
    </source>
</evidence>
<feature type="chain" id="PRO_5042875114" description="Protein kinase domain-containing protein" evidence="14">
    <location>
        <begin position="22"/>
        <end position="640"/>
    </location>
</feature>
<dbReference type="GO" id="GO:0016020">
    <property type="term" value="C:membrane"/>
    <property type="evidence" value="ECO:0007669"/>
    <property type="project" value="UniProtKB-SubCell"/>
</dbReference>
<dbReference type="InterPro" id="IPR013210">
    <property type="entry name" value="LRR_N_plant-typ"/>
</dbReference>
<dbReference type="PROSITE" id="PS50011">
    <property type="entry name" value="PROTEIN_KINASE_DOM"/>
    <property type="match status" value="1"/>
</dbReference>
<evidence type="ECO:0000256" key="11">
    <source>
        <dbReference type="PROSITE-ProRule" id="PRU10141"/>
    </source>
</evidence>
<evidence type="ECO:0000313" key="17">
    <source>
        <dbReference type="Proteomes" id="UP001420932"/>
    </source>
</evidence>
<dbReference type="Gene3D" id="1.10.510.10">
    <property type="entry name" value="Transferase(Phosphotransferase) domain 1"/>
    <property type="match status" value="1"/>
</dbReference>
<feature type="compositionally biased region" description="Polar residues" evidence="12">
    <location>
        <begin position="630"/>
        <end position="640"/>
    </location>
</feature>
<evidence type="ECO:0000259" key="15">
    <source>
        <dbReference type="PROSITE" id="PS50011"/>
    </source>
</evidence>
<evidence type="ECO:0000256" key="3">
    <source>
        <dbReference type="ARBA" id="ARBA00022614"/>
    </source>
</evidence>
<evidence type="ECO:0000256" key="4">
    <source>
        <dbReference type="ARBA" id="ARBA00022692"/>
    </source>
</evidence>
<keyword evidence="4 13" id="KW-0812">Transmembrane</keyword>
<feature type="transmembrane region" description="Helical" evidence="13">
    <location>
        <begin position="252"/>
        <end position="281"/>
    </location>
</feature>
<gene>
    <name evidence="16" type="ORF">Syun_005633</name>
</gene>
<dbReference type="FunFam" id="3.30.200.20:FF:000307">
    <property type="entry name" value="pollen receptor-like kinase 1"/>
    <property type="match status" value="1"/>
</dbReference>
<dbReference type="PANTHER" id="PTHR48010">
    <property type="entry name" value="OS05G0588300 PROTEIN"/>
    <property type="match status" value="1"/>
</dbReference>
<dbReference type="InterPro" id="IPR001245">
    <property type="entry name" value="Ser-Thr/Tyr_kinase_cat_dom"/>
</dbReference>
<reference evidence="16 17" key="1">
    <citation type="submission" date="2024-01" db="EMBL/GenBank/DDBJ databases">
        <title>Genome assemblies of Stephania.</title>
        <authorList>
            <person name="Yang L."/>
        </authorList>
    </citation>
    <scope>NUCLEOTIDE SEQUENCE [LARGE SCALE GENOMIC DNA]</scope>
    <source>
        <strain evidence="16">YNDBR</strain>
        <tissue evidence="16">Leaf</tissue>
    </source>
</reference>
<dbReference type="InterPro" id="IPR001611">
    <property type="entry name" value="Leu-rich_rpt"/>
</dbReference>
<sequence>MEGSISFDVVVFLGLIMCCCCSPIFEDKQALIDFVNNFSHTRPLNWSEGLNVCDGWEGVSCSDDGSRVMAVRLGGVGFSGPIPANTLSRLSGLQFLSLSLNNISGSFPYDELGKLGNLSVLQLDFNRLSGALPSNFSIWSNLTVIDLSHNGFNGSIPSSISNLTRLTSLNLANNSLSGEIPDLQLPNLRQLNLANNSLTGIVPKSLQRFPASTTFYGNNVSAFLHVHSPSPSGPSPSPSPSPRRSSKRGRKLGGHALMGIIIGACVAAILGILLLLLLLMLCCWKRNGKTVLSRKLVRTPEKGVSRGRDGTKLVFLDGCCYSFDLEDLLRASAEVLGKGTFGTTYKAVLEDVTSVVVKRLKEVNVGRREFEQQMELVGRIRHENVVELRAFYYSKDEKLMIYDYYTQGSVSALLHGRQVESRITLDWDTRLKIAIGAARGIACIHTQNGGKLVHGNIKASNIFLNPANYGCVSDLGLTTTLMNPPGVRQISRVAGYRAPEVVDARKTSQQSDVYSLGVLLLELLTGKSPVNATGSDEVVNLVRWVQSVVREEWTAEVFDVELMRYPNIEEEMVEMLQIALACVVRMPEQRPKMSDVVKMLEEIRRLEAGIHPHSTSKSGGSTPSPLAIKPQSSSSPKAER</sequence>
<proteinExistence type="predicted"/>
<dbReference type="PANTHER" id="PTHR48010:SF6">
    <property type="entry name" value="OS01G0223600 PROTEIN"/>
    <property type="match status" value="1"/>
</dbReference>
<protein>
    <recommendedName>
        <fullName evidence="15">Protein kinase domain-containing protein</fullName>
    </recommendedName>
</protein>
<comment type="subcellular location">
    <subcellularLocation>
        <location evidence="1">Membrane</location>
    </subcellularLocation>
</comment>
<feature type="region of interest" description="Disordered" evidence="12">
    <location>
        <begin position="227"/>
        <end position="250"/>
    </location>
</feature>
<feature type="signal peptide" evidence="14">
    <location>
        <begin position="1"/>
        <end position="21"/>
    </location>
</feature>
<dbReference type="AlphaFoldDB" id="A0AAP0L5J1"/>
<dbReference type="Pfam" id="PF08263">
    <property type="entry name" value="LRRNT_2"/>
    <property type="match status" value="1"/>
</dbReference>